<evidence type="ECO:0000256" key="1">
    <source>
        <dbReference type="ARBA" id="ARBA00022884"/>
    </source>
</evidence>
<dbReference type="GO" id="GO:0005737">
    <property type="term" value="C:cytoplasm"/>
    <property type="evidence" value="ECO:0007669"/>
    <property type="project" value="TreeGrafter"/>
</dbReference>
<dbReference type="Pfam" id="PF00076">
    <property type="entry name" value="RRM_1"/>
    <property type="match status" value="2"/>
</dbReference>
<name>A0A224XW74_9HEMI</name>
<dbReference type="InterPro" id="IPR000504">
    <property type="entry name" value="RRM_dom"/>
</dbReference>
<dbReference type="GO" id="GO:0005634">
    <property type="term" value="C:nucleus"/>
    <property type="evidence" value="ECO:0007669"/>
    <property type="project" value="TreeGrafter"/>
</dbReference>
<dbReference type="PROSITE" id="PS50102">
    <property type="entry name" value="RRM"/>
    <property type="match status" value="2"/>
</dbReference>
<accession>A0A224XW74</accession>
<evidence type="ECO:0000259" key="4">
    <source>
        <dbReference type="PROSITE" id="PS50102"/>
    </source>
</evidence>
<dbReference type="SMART" id="SM00360">
    <property type="entry name" value="RRM"/>
    <property type="match status" value="2"/>
</dbReference>
<dbReference type="Gene3D" id="3.30.70.330">
    <property type="match status" value="2"/>
</dbReference>
<evidence type="ECO:0000256" key="3">
    <source>
        <dbReference type="SAM" id="MobiDB-lite"/>
    </source>
</evidence>
<proteinExistence type="predicted"/>
<dbReference type="SUPFAM" id="SSF54928">
    <property type="entry name" value="RNA-binding domain, RBD"/>
    <property type="match status" value="2"/>
</dbReference>
<feature type="domain" description="RRM" evidence="4">
    <location>
        <begin position="4"/>
        <end position="74"/>
    </location>
</feature>
<dbReference type="AlphaFoldDB" id="A0A224XW74"/>
<protein>
    <submittedName>
        <fullName evidence="5">Putative serine/arginine-rich splicing factor 4</fullName>
    </submittedName>
</protein>
<keyword evidence="1 2" id="KW-0694">RNA-binding</keyword>
<sequence>MSQTRIFIGGLHPNCRESDLERFFAGYGRLRSMLLKRGYGFVEFEDSQDAYDAVDNLNGTEMLGSKVKVEHAAPRQFRKYPSYRGRSARGRGRGGGFGYSSLQMKRGAGYRLIVKNLSNRVTWQELKDFMRQAGEVAYADVCGELNEGTVEYRYYPDLKKAMEVLDNAQLGGWRIRLVEEAKRGVSRNQNGKNWRSRSPSKSRSVSRSRSRTPIRSRKR</sequence>
<dbReference type="InterPro" id="IPR012677">
    <property type="entry name" value="Nucleotide-bd_a/b_plait_sf"/>
</dbReference>
<dbReference type="PANTHER" id="PTHR23003">
    <property type="entry name" value="RNA RECOGNITION MOTIF RRM DOMAIN CONTAINING PROTEIN"/>
    <property type="match status" value="1"/>
</dbReference>
<evidence type="ECO:0000256" key="2">
    <source>
        <dbReference type="PROSITE-ProRule" id="PRU00176"/>
    </source>
</evidence>
<feature type="compositionally biased region" description="Basic residues" evidence="3">
    <location>
        <begin position="194"/>
        <end position="219"/>
    </location>
</feature>
<organism evidence="5">
    <name type="scientific">Panstrongylus lignarius</name>
    <dbReference type="NCBI Taxonomy" id="156445"/>
    <lineage>
        <taxon>Eukaryota</taxon>
        <taxon>Metazoa</taxon>
        <taxon>Ecdysozoa</taxon>
        <taxon>Arthropoda</taxon>
        <taxon>Hexapoda</taxon>
        <taxon>Insecta</taxon>
        <taxon>Pterygota</taxon>
        <taxon>Neoptera</taxon>
        <taxon>Paraneoptera</taxon>
        <taxon>Hemiptera</taxon>
        <taxon>Heteroptera</taxon>
        <taxon>Panheteroptera</taxon>
        <taxon>Cimicomorpha</taxon>
        <taxon>Reduviidae</taxon>
        <taxon>Triatominae</taxon>
        <taxon>Panstrongylus</taxon>
    </lineage>
</organism>
<feature type="region of interest" description="Disordered" evidence="3">
    <location>
        <begin position="184"/>
        <end position="219"/>
    </location>
</feature>
<dbReference type="EMBL" id="GFTR01003696">
    <property type="protein sequence ID" value="JAW12730.1"/>
    <property type="molecule type" value="Transcribed_RNA"/>
</dbReference>
<dbReference type="InterPro" id="IPR050374">
    <property type="entry name" value="RRT5_SRSF_SR"/>
</dbReference>
<evidence type="ECO:0000313" key="5">
    <source>
        <dbReference type="EMBL" id="JAW12730.1"/>
    </source>
</evidence>
<dbReference type="InterPro" id="IPR035979">
    <property type="entry name" value="RBD_domain_sf"/>
</dbReference>
<dbReference type="PANTHER" id="PTHR23003:SF51">
    <property type="entry name" value="SERINE-ARGININE PROTEIN 55"/>
    <property type="match status" value="1"/>
</dbReference>
<reference evidence="5" key="1">
    <citation type="journal article" date="2018" name="PLoS Negl. Trop. Dis.">
        <title>An insight into the salivary gland and fat body transcriptome of Panstrongylus lignarius (Hemiptera: Heteroptera), the main vector of Chagas disease in Peru.</title>
        <authorList>
            <person name="Nevoa J.C."/>
            <person name="Mendes M.T."/>
            <person name="da Silva M.V."/>
            <person name="Soares S.C."/>
            <person name="Oliveira C.J.F."/>
            <person name="Ribeiro J.M.C."/>
        </authorList>
    </citation>
    <scope>NUCLEOTIDE SEQUENCE</scope>
</reference>
<dbReference type="GO" id="GO:0003729">
    <property type="term" value="F:mRNA binding"/>
    <property type="evidence" value="ECO:0007669"/>
    <property type="project" value="TreeGrafter"/>
</dbReference>
<feature type="domain" description="RRM" evidence="4">
    <location>
        <begin position="110"/>
        <end position="182"/>
    </location>
</feature>